<dbReference type="PATRIC" id="fig|1137280.3.peg.151"/>
<dbReference type="EMBL" id="ANIE01000001">
    <property type="protein sequence ID" value="KEF33147.1"/>
    <property type="molecule type" value="Genomic_DNA"/>
</dbReference>
<gene>
    <name evidence="2" type="ORF">D777_00155</name>
</gene>
<dbReference type="RefSeq" id="WP_036127658.1">
    <property type="nucleotide sequence ID" value="NZ_ANIE01000001.1"/>
</dbReference>
<feature type="region of interest" description="Disordered" evidence="1">
    <location>
        <begin position="46"/>
        <end position="70"/>
    </location>
</feature>
<evidence type="ECO:0000313" key="2">
    <source>
        <dbReference type="EMBL" id="KEF33147.1"/>
    </source>
</evidence>
<dbReference type="Proteomes" id="UP000035057">
    <property type="component" value="Unassembled WGS sequence"/>
</dbReference>
<dbReference type="STRING" id="1137280.D777_00155"/>
<proteinExistence type="predicted"/>
<evidence type="ECO:0000256" key="1">
    <source>
        <dbReference type="SAM" id="MobiDB-lite"/>
    </source>
</evidence>
<keyword evidence="3" id="KW-1185">Reference proteome</keyword>
<sequence length="70" mass="8021">MFVAEKSTGHLIEVLDTKALFDPHDTRVKGSLHYGEEAQDPEFYDKPELAFPSGEPLPKCWTDPGYRRKQ</sequence>
<name>A0A072N7E1_9GAMM</name>
<protein>
    <recommendedName>
        <fullName evidence="4">Acetyltransferase</fullName>
    </recommendedName>
</protein>
<organism evidence="2 3">
    <name type="scientific">Marinobacter nitratireducens</name>
    <dbReference type="NCBI Taxonomy" id="1137280"/>
    <lineage>
        <taxon>Bacteria</taxon>
        <taxon>Pseudomonadati</taxon>
        <taxon>Pseudomonadota</taxon>
        <taxon>Gammaproteobacteria</taxon>
        <taxon>Pseudomonadales</taxon>
        <taxon>Marinobacteraceae</taxon>
        <taxon>Marinobacter</taxon>
    </lineage>
</organism>
<comment type="caution">
    <text evidence="2">The sequence shown here is derived from an EMBL/GenBank/DDBJ whole genome shotgun (WGS) entry which is preliminary data.</text>
</comment>
<dbReference type="AlphaFoldDB" id="A0A072N7E1"/>
<evidence type="ECO:0008006" key="4">
    <source>
        <dbReference type="Google" id="ProtNLM"/>
    </source>
</evidence>
<dbReference type="OrthoDB" id="9810649at2"/>
<evidence type="ECO:0000313" key="3">
    <source>
        <dbReference type="Proteomes" id="UP000035057"/>
    </source>
</evidence>
<reference evidence="2 3" key="1">
    <citation type="submission" date="2012-12" db="EMBL/GenBank/DDBJ databases">
        <title>Genome assembly of Marinobacter sp. AK21.</title>
        <authorList>
            <person name="Khatri I."/>
            <person name="Kumar R."/>
            <person name="Vaidya B."/>
            <person name="Subramanian S."/>
            <person name="Pinnaka A."/>
        </authorList>
    </citation>
    <scope>NUCLEOTIDE SEQUENCE [LARGE SCALE GENOMIC DNA]</scope>
    <source>
        <strain evidence="2 3">AK21</strain>
    </source>
</reference>
<accession>A0A072N7E1</accession>